<gene>
    <name evidence="2" type="ORF">ODALV1_LOCUS7261</name>
</gene>
<evidence type="ECO:0008006" key="4">
    <source>
        <dbReference type="Google" id="ProtNLM"/>
    </source>
</evidence>
<accession>A0ABP1Q4K5</accession>
<feature type="transmembrane region" description="Helical" evidence="1">
    <location>
        <begin position="97"/>
        <end position="120"/>
    </location>
</feature>
<keyword evidence="1" id="KW-0812">Transmembrane</keyword>
<dbReference type="EMBL" id="CAXLJM020000023">
    <property type="protein sequence ID" value="CAL8089102.1"/>
    <property type="molecule type" value="Genomic_DNA"/>
</dbReference>
<protein>
    <recommendedName>
        <fullName evidence="4">Transmembrane protein</fullName>
    </recommendedName>
</protein>
<name>A0ABP1Q4K5_9HEXA</name>
<organism evidence="2 3">
    <name type="scientific">Orchesella dallaii</name>
    <dbReference type="NCBI Taxonomy" id="48710"/>
    <lineage>
        <taxon>Eukaryota</taxon>
        <taxon>Metazoa</taxon>
        <taxon>Ecdysozoa</taxon>
        <taxon>Arthropoda</taxon>
        <taxon>Hexapoda</taxon>
        <taxon>Collembola</taxon>
        <taxon>Entomobryomorpha</taxon>
        <taxon>Entomobryoidea</taxon>
        <taxon>Orchesellidae</taxon>
        <taxon>Orchesellinae</taxon>
        <taxon>Orchesella</taxon>
    </lineage>
</organism>
<keyword evidence="1" id="KW-1133">Transmembrane helix</keyword>
<reference evidence="2 3" key="1">
    <citation type="submission" date="2024-08" db="EMBL/GenBank/DDBJ databases">
        <authorList>
            <person name="Cucini C."/>
            <person name="Frati F."/>
        </authorList>
    </citation>
    <scope>NUCLEOTIDE SEQUENCE [LARGE SCALE GENOMIC DNA]</scope>
</reference>
<feature type="transmembrane region" description="Helical" evidence="1">
    <location>
        <begin position="160"/>
        <end position="184"/>
    </location>
</feature>
<feature type="transmembrane region" description="Helical" evidence="1">
    <location>
        <begin position="127"/>
        <end position="148"/>
    </location>
</feature>
<sequence>MPQSTRTFHVPQSRSSKSETLLKNACWCTGVSIERIAKRYAITDTLICVIQLACYIRLYFWRSEILEDLKNSDKRVCDTSMKDIDEPDDCEEKATNFAIALLLGSIMELLLAPLILFGTYNGHVDSCYIWFTFAGLFVFIMPFLQYIFLTVTTWWNVTSYIILALAILHGFIKLFGMVLTLQYIHWIRNEDQSSESHFSDEQPQVRLEIRKSDNNANVDDTPKFLRHRQTEEIDAFGT</sequence>
<keyword evidence="1" id="KW-0472">Membrane</keyword>
<dbReference type="Proteomes" id="UP001642540">
    <property type="component" value="Unassembled WGS sequence"/>
</dbReference>
<evidence type="ECO:0000256" key="1">
    <source>
        <dbReference type="SAM" id="Phobius"/>
    </source>
</evidence>
<keyword evidence="3" id="KW-1185">Reference proteome</keyword>
<feature type="transmembrane region" description="Helical" evidence="1">
    <location>
        <begin position="40"/>
        <end position="60"/>
    </location>
</feature>
<evidence type="ECO:0000313" key="3">
    <source>
        <dbReference type="Proteomes" id="UP001642540"/>
    </source>
</evidence>
<proteinExistence type="predicted"/>
<comment type="caution">
    <text evidence="2">The sequence shown here is derived from an EMBL/GenBank/DDBJ whole genome shotgun (WGS) entry which is preliminary data.</text>
</comment>
<evidence type="ECO:0000313" key="2">
    <source>
        <dbReference type="EMBL" id="CAL8089102.1"/>
    </source>
</evidence>